<evidence type="ECO:0000256" key="1">
    <source>
        <dbReference type="ARBA" id="ARBA00010062"/>
    </source>
</evidence>
<dbReference type="InterPro" id="IPR028081">
    <property type="entry name" value="Leu-bd"/>
</dbReference>
<dbReference type="Gene3D" id="3.40.50.2300">
    <property type="match status" value="2"/>
</dbReference>
<reference evidence="5" key="1">
    <citation type="submission" date="2017-06" db="EMBL/GenBank/DDBJ databases">
        <authorList>
            <person name="Varghese N."/>
            <person name="Submissions S."/>
        </authorList>
    </citation>
    <scope>NUCLEOTIDE SEQUENCE [LARGE SCALE GENOMIC DNA]</scope>
    <source>
        <strain evidence="5">JAD2</strain>
    </source>
</reference>
<dbReference type="AlphaFoldDB" id="A0A212RV47"/>
<proteinExistence type="inferred from homology"/>
<organism evidence="4 5">
    <name type="scientific">Thermoflexus hugenholtzii JAD2</name>
    <dbReference type="NCBI Taxonomy" id="877466"/>
    <lineage>
        <taxon>Bacteria</taxon>
        <taxon>Bacillati</taxon>
        <taxon>Chloroflexota</taxon>
        <taxon>Thermoflexia</taxon>
        <taxon>Thermoflexales</taxon>
        <taxon>Thermoflexaceae</taxon>
        <taxon>Thermoflexus</taxon>
    </lineage>
</organism>
<evidence type="ECO:0000259" key="3">
    <source>
        <dbReference type="Pfam" id="PF13458"/>
    </source>
</evidence>
<comment type="similarity">
    <text evidence="1">Belongs to the leucine-binding protein family.</text>
</comment>
<dbReference type="InterPro" id="IPR051010">
    <property type="entry name" value="BCAA_transport"/>
</dbReference>
<evidence type="ECO:0000313" key="4">
    <source>
        <dbReference type="EMBL" id="SNB76607.1"/>
    </source>
</evidence>
<dbReference type="PANTHER" id="PTHR30483">
    <property type="entry name" value="LEUCINE-SPECIFIC-BINDING PROTEIN"/>
    <property type="match status" value="1"/>
</dbReference>
<keyword evidence="5" id="KW-1185">Reference proteome</keyword>
<dbReference type="CDD" id="cd06330">
    <property type="entry name" value="PBP1_As_SBP-like"/>
    <property type="match status" value="1"/>
</dbReference>
<dbReference type="InterPro" id="IPR028082">
    <property type="entry name" value="Peripla_BP_I"/>
</dbReference>
<gene>
    <name evidence="4" type="ORF">SAMN02746019_00028970</name>
</gene>
<dbReference type="Proteomes" id="UP000197025">
    <property type="component" value="Unassembled WGS sequence"/>
</dbReference>
<dbReference type="InParanoid" id="A0A212RV47"/>
<feature type="domain" description="Leucine-binding protein" evidence="3">
    <location>
        <begin position="23"/>
        <end position="377"/>
    </location>
</feature>
<name>A0A212RV47_9CHLR</name>
<dbReference type="RefSeq" id="WP_088572568.1">
    <property type="nucleotide sequence ID" value="NZ_FYEK01000078.1"/>
</dbReference>
<evidence type="ECO:0000313" key="5">
    <source>
        <dbReference type="Proteomes" id="UP000197025"/>
    </source>
</evidence>
<dbReference type="Pfam" id="PF13458">
    <property type="entry name" value="Peripla_BP_6"/>
    <property type="match status" value="1"/>
</dbReference>
<keyword evidence="2" id="KW-0732">Signal</keyword>
<dbReference type="EMBL" id="FYEK01000078">
    <property type="protein sequence ID" value="SNB76607.1"/>
    <property type="molecule type" value="Genomic_DNA"/>
</dbReference>
<dbReference type="OrthoDB" id="9783240at2"/>
<evidence type="ECO:0000256" key="2">
    <source>
        <dbReference type="ARBA" id="ARBA00022729"/>
    </source>
</evidence>
<accession>A0A212RV47</accession>
<dbReference type="SUPFAM" id="SSF53822">
    <property type="entry name" value="Periplasmic binding protein-like I"/>
    <property type="match status" value="1"/>
</dbReference>
<feature type="non-terminal residue" evidence="4">
    <location>
        <position position="1"/>
    </location>
</feature>
<protein>
    <submittedName>
        <fullName evidence="4">Branched-chain amino acid transport system substrate-binding protein</fullName>
    </submittedName>
</protein>
<dbReference type="PANTHER" id="PTHR30483:SF37">
    <property type="entry name" value="ABC TRANSPORTER SUBSTRATE-BINDING PROTEIN"/>
    <property type="match status" value="1"/>
</dbReference>
<sequence length="426" mass="45764">AGPTPTAAPPTPTPAVPGAPAALKIGIVTFLSGPAASPFGVPARNAAEVLIENLNAGNAPAPYDQKGIGGVPIQAIYVDEAGGAEKQVAEFRRLVLEEKVDLVIGYISSSDCLAVAPVAEELKTLTVLFDCGTNQIFEERDYRYVFRTHAHQVIENVGAARYILRMKPNLRRIAGINQNYAWGQDSWAAFRDSVLKLKPDVQVVGEHFPRLFAGEYSAELSAMLAARPEVVHTSFWGGDLEAFVIQAAPRGLFQQTTAILTTGDTILPRLGRDVPKGIVIAGRGPHGALAPKTPLNDWFVKIYKDRYVVRPVYPSYHIAQAILGVKAAYEKAIAANGGKWPTVDQVIAAFEYLEFETPSGTIRMALGKGHQAVEPIVLGITGDFDPATGEVKLTDVMEFPAECVNPPDGMKTPDWIAQGFPGAKCP</sequence>